<dbReference type="EMBL" id="JAGGNH010000063">
    <property type="protein sequence ID" value="KAJ0960712.1"/>
    <property type="molecule type" value="Genomic_DNA"/>
</dbReference>
<name>A0A9D5BTW2_9LILI</name>
<keyword evidence="2" id="KW-1185">Reference proteome</keyword>
<organism evidence="1 2">
    <name type="scientific">Dioscorea zingiberensis</name>
    <dbReference type="NCBI Taxonomy" id="325984"/>
    <lineage>
        <taxon>Eukaryota</taxon>
        <taxon>Viridiplantae</taxon>
        <taxon>Streptophyta</taxon>
        <taxon>Embryophyta</taxon>
        <taxon>Tracheophyta</taxon>
        <taxon>Spermatophyta</taxon>
        <taxon>Magnoliopsida</taxon>
        <taxon>Liliopsida</taxon>
        <taxon>Dioscoreales</taxon>
        <taxon>Dioscoreaceae</taxon>
        <taxon>Dioscorea</taxon>
    </lineage>
</organism>
<evidence type="ECO:0000313" key="2">
    <source>
        <dbReference type="Proteomes" id="UP001085076"/>
    </source>
</evidence>
<comment type="caution">
    <text evidence="1">The sequence shown here is derived from an EMBL/GenBank/DDBJ whole genome shotgun (WGS) entry which is preliminary data.</text>
</comment>
<accession>A0A9D5BTW2</accession>
<dbReference type="AlphaFoldDB" id="A0A9D5BTW2"/>
<proteinExistence type="predicted"/>
<protein>
    <submittedName>
        <fullName evidence="1">Uncharacterized protein</fullName>
    </submittedName>
</protein>
<sequence>MRSLSRHDIARKVLPLKFSGDLKPTSVPLLLPTISVLLIKREIETLKILKDPTVVRLYEHCPLSSFNSPFWKINSVSPVWNNKSSLTGFIGAARF</sequence>
<dbReference type="Proteomes" id="UP001085076">
    <property type="component" value="Unassembled WGS sequence"/>
</dbReference>
<reference evidence="1 2" key="1">
    <citation type="journal article" date="2022" name="Hortic Res">
        <title>The genome of Dioscorea zingiberensis sheds light on the biosynthesis, origin and evolution of the medicinally important diosgenin saponins.</title>
        <authorList>
            <person name="Li Y."/>
            <person name="Tan C."/>
            <person name="Li Z."/>
            <person name="Guo J."/>
            <person name="Li S."/>
            <person name="Chen X."/>
            <person name="Wang C."/>
            <person name="Dai X."/>
            <person name="Yang H."/>
            <person name="Song W."/>
            <person name="Hou L."/>
            <person name="Xu J."/>
            <person name="Tong Z."/>
            <person name="Xu A."/>
            <person name="Yuan X."/>
            <person name="Wang W."/>
            <person name="Yang Q."/>
            <person name="Chen L."/>
            <person name="Sun Z."/>
            <person name="Wang K."/>
            <person name="Pan B."/>
            <person name="Chen J."/>
            <person name="Bao Y."/>
            <person name="Liu F."/>
            <person name="Qi X."/>
            <person name="Gang D.R."/>
            <person name="Wen J."/>
            <person name="Li J."/>
        </authorList>
    </citation>
    <scope>NUCLEOTIDE SEQUENCE [LARGE SCALE GENOMIC DNA]</scope>
    <source>
        <strain evidence="1">Dzin_1.0</strain>
    </source>
</reference>
<evidence type="ECO:0000313" key="1">
    <source>
        <dbReference type="EMBL" id="KAJ0960712.1"/>
    </source>
</evidence>
<gene>
    <name evidence="1" type="ORF">J5N97_001408</name>
</gene>